<protein>
    <recommendedName>
        <fullName evidence="1">Reverse transcriptase domain-containing protein</fullName>
    </recommendedName>
</protein>
<sequence length="383" mass="43573">MTCLSTTQYSLMINGAPTKLIQPKRGLRKGDPLSPILFTLCMEYFSRAMKAVGSHPDFQFHPRCRSLRLNHPCFADDLLMLCKGTPEVVQLMLDGFHCFSNTTCLQVNPNKSSLFCSGMNSQLQNHIIRLSGFNVGSISFTYLGVPISAKKLRGVECDLLIEKMVARIKIWSSKHISFAGRIQIVNSVLMNLICGLDHMLTIDRVLWLGTSSTTPKDRNRDQYTAPITASWAVKIVCKVKNIFIGKLQYSDWLTVNKYSIKGMYQNMCEAKPKTHWAKQVWNMYNVPRHRFTMWLASQDRLKTKARLVKVGIGVDSQCVWLGLCGHGSDLHITLCWLRRQVWDAMVPAALQTVKRVQLDTKGRIQQLIRKKVKSSDLDWFSAL</sequence>
<name>A0ABM3R7V8_SPIOL</name>
<feature type="domain" description="Reverse transcriptase" evidence="1">
    <location>
        <begin position="1"/>
        <end position="147"/>
    </location>
</feature>
<evidence type="ECO:0000313" key="3">
    <source>
        <dbReference type="RefSeq" id="XP_056691705.1"/>
    </source>
</evidence>
<dbReference type="InterPro" id="IPR000477">
    <property type="entry name" value="RT_dom"/>
</dbReference>
<organism evidence="2 3">
    <name type="scientific">Spinacia oleracea</name>
    <name type="common">Spinach</name>
    <dbReference type="NCBI Taxonomy" id="3562"/>
    <lineage>
        <taxon>Eukaryota</taxon>
        <taxon>Viridiplantae</taxon>
        <taxon>Streptophyta</taxon>
        <taxon>Embryophyta</taxon>
        <taxon>Tracheophyta</taxon>
        <taxon>Spermatophyta</taxon>
        <taxon>Magnoliopsida</taxon>
        <taxon>eudicotyledons</taxon>
        <taxon>Gunneridae</taxon>
        <taxon>Pentapetalae</taxon>
        <taxon>Caryophyllales</taxon>
        <taxon>Chenopodiaceae</taxon>
        <taxon>Chenopodioideae</taxon>
        <taxon>Anserineae</taxon>
        <taxon>Spinacia</taxon>
    </lineage>
</organism>
<dbReference type="GeneID" id="110802991"/>
<reference evidence="2" key="1">
    <citation type="journal article" date="2021" name="Nat. Commun.">
        <title>Genomic analyses provide insights into spinach domestication and the genetic basis of agronomic traits.</title>
        <authorList>
            <person name="Cai X."/>
            <person name="Sun X."/>
            <person name="Xu C."/>
            <person name="Sun H."/>
            <person name="Wang X."/>
            <person name="Ge C."/>
            <person name="Zhang Z."/>
            <person name="Wang Q."/>
            <person name="Fei Z."/>
            <person name="Jiao C."/>
            <person name="Wang Q."/>
        </authorList>
    </citation>
    <scope>NUCLEOTIDE SEQUENCE [LARGE SCALE GENOMIC DNA]</scope>
    <source>
        <strain evidence="2">cv. Varoflay</strain>
    </source>
</reference>
<dbReference type="Pfam" id="PF13966">
    <property type="entry name" value="zf-RVT"/>
    <property type="match status" value="1"/>
</dbReference>
<evidence type="ECO:0000313" key="2">
    <source>
        <dbReference type="Proteomes" id="UP000813463"/>
    </source>
</evidence>
<dbReference type="InterPro" id="IPR026960">
    <property type="entry name" value="RVT-Znf"/>
</dbReference>
<dbReference type="PANTHER" id="PTHR33116:SF84">
    <property type="entry name" value="RNA-DIRECTED DNA POLYMERASE"/>
    <property type="match status" value="1"/>
</dbReference>
<keyword evidence="2" id="KW-1185">Reference proteome</keyword>
<dbReference type="Pfam" id="PF00078">
    <property type="entry name" value="RVT_1"/>
    <property type="match status" value="1"/>
</dbReference>
<gene>
    <name evidence="3" type="primary">LOC110802991</name>
</gene>
<dbReference type="RefSeq" id="XP_056691705.1">
    <property type="nucleotide sequence ID" value="XM_056835727.1"/>
</dbReference>
<evidence type="ECO:0000259" key="1">
    <source>
        <dbReference type="PROSITE" id="PS50878"/>
    </source>
</evidence>
<dbReference type="PROSITE" id="PS50878">
    <property type="entry name" value="RT_POL"/>
    <property type="match status" value="1"/>
</dbReference>
<dbReference type="PANTHER" id="PTHR33116">
    <property type="entry name" value="REVERSE TRANSCRIPTASE ZINC-BINDING DOMAIN-CONTAINING PROTEIN-RELATED-RELATED"/>
    <property type="match status" value="1"/>
</dbReference>
<reference evidence="3" key="2">
    <citation type="submission" date="2025-08" db="UniProtKB">
        <authorList>
            <consortium name="RefSeq"/>
        </authorList>
    </citation>
    <scope>IDENTIFICATION</scope>
    <source>
        <tissue evidence="3">Leaf</tissue>
    </source>
</reference>
<proteinExistence type="predicted"/>
<dbReference type="Proteomes" id="UP000813463">
    <property type="component" value="Chromosome 2"/>
</dbReference>
<accession>A0ABM3R7V8</accession>